<dbReference type="Proteomes" id="UP001652445">
    <property type="component" value="Unassembled WGS sequence"/>
</dbReference>
<dbReference type="PANTHER" id="PTHR44943:SF8">
    <property type="entry name" value="TPR REPEAT-CONTAINING PROTEIN MJ0263"/>
    <property type="match status" value="1"/>
</dbReference>
<keyword evidence="4" id="KW-0812">Transmembrane</keyword>
<keyword evidence="2 3" id="KW-0802">TPR repeat</keyword>
<dbReference type="InterPro" id="IPR051685">
    <property type="entry name" value="Ycf3/AcsC/BcsC/TPR_MFPF"/>
</dbReference>
<keyword evidence="1" id="KW-0677">Repeat</keyword>
<feature type="transmembrane region" description="Helical" evidence="4">
    <location>
        <begin position="6"/>
        <end position="26"/>
    </location>
</feature>
<feature type="repeat" description="TPR" evidence="3">
    <location>
        <begin position="68"/>
        <end position="101"/>
    </location>
</feature>
<dbReference type="PANTHER" id="PTHR44943">
    <property type="entry name" value="CELLULOSE SYNTHASE OPERON PROTEIN C"/>
    <property type="match status" value="1"/>
</dbReference>
<sequence>MKENKWVLGLIGIILAAAIWYIYPILFPKQVESTSQEYVQATKLIKEGKLEEARPLLMKGIVKEPGEGKYHFALGNIARQQNKLEEALAQYDQTIQKTPGTTEAYNNKAGILMLQNKPDEALTIIELGLQQNPAFQDLLFKKGQLLYVKKDYAQAIAVLQPLSSDPNYVEAYRFVGLCLREQQKYDQAVEQLQVYLQKTPQTTKGRVEVEQVVAAMQAQVSLIK</sequence>
<evidence type="ECO:0000256" key="1">
    <source>
        <dbReference type="ARBA" id="ARBA00022737"/>
    </source>
</evidence>
<comment type="caution">
    <text evidence="5">The sequence shown here is derived from an EMBL/GenBank/DDBJ whole genome shotgun (WGS) entry which is preliminary data.</text>
</comment>
<dbReference type="InterPro" id="IPR011990">
    <property type="entry name" value="TPR-like_helical_dom_sf"/>
</dbReference>
<accession>A0ABT2UE42</accession>
<keyword evidence="4" id="KW-1133">Transmembrane helix</keyword>
<dbReference type="PROSITE" id="PS50005">
    <property type="entry name" value="TPR"/>
    <property type="match status" value="2"/>
</dbReference>
<keyword evidence="4" id="KW-0472">Membrane</keyword>
<protein>
    <submittedName>
        <fullName evidence="5">Tetratricopeptide repeat protein</fullName>
    </submittedName>
</protein>
<evidence type="ECO:0000256" key="3">
    <source>
        <dbReference type="PROSITE-ProRule" id="PRU00339"/>
    </source>
</evidence>
<feature type="repeat" description="TPR" evidence="3">
    <location>
        <begin position="169"/>
        <end position="202"/>
    </location>
</feature>
<dbReference type="InterPro" id="IPR019734">
    <property type="entry name" value="TPR_rpt"/>
</dbReference>
<dbReference type="SMART" id="SM00028">
    <property type="entry name" value="TPR"/>
    <property type="match status" value="3"/>
</dbReference>
<evidence type="ECO:0000256" key="4">
    <source>
        <dbReference type="SAM" id="Phobius"/>
    </source>
</evidence>
<reference evidence="5 6" key="1">
    <citation type="submission" date="2022-09" db="EMBL/GenBank/DDBJ databases">
        <authorList>
            <person name="Han X.L."/>
            <person name="Wang Q."/>
            <person name="Lu T."/>
        </authorList>
    </citation>
    <scope>NUCLEOTIDE SEQUENCE [LARGE SCALE GENOMIC DNA]</scope>
    <source>
        <strain evidence="5 6">WQ 127069</strain>
    </source>
</reference>
<evidence type="ECO:0000313" key="5">
    <source>
        <dbReference type="EMBL" id="MCU6792901.1"/>
    </source>
</evidence>
<keyword evidence="6" id="KW-1185">Reference proteome</keyword>
<dbReference type="SUPFAM" id="SSF48452">
    <property type="entry name" value="TPR-like"/>
    <property type="match status" value="1"/>
</dbReference>
<evidence type="ECO:0000313" key="6">
    <source>
        <dbReference type="Proteomes" id="UP001652445"/>
    </source>
</evidence>
<organism evidence="5 6">
    <name type="scientific">Paenibacillus baimaensis</name>
    <dbReference type="NCBI Taxonomy" id="2982185"/>
    <lineage>
        <taxon>Bacteria</taxon>
        <taxon>Bacillati</taxon>
        <taxon>Bacillota</taxon>
        <taxon>Bacilli</taxon>
        <taxon>Bacillales</taxon>
        <taxon>Paenibacillaceae</taxon>
        <taxon>Paenibacillus</taxon>
    </lineage>
</organism>
<dbReference type="RefSeq" id="WP_262684264.1">
    <property type="nucleotide sequence ID" value="NZ_JAOQIO010000036.1"/>
</dbReference>
<name>A0ABT2UE42_9BACL</name>
<proteinExistence type="predicted"/>
<gene>
    <name evidence="5" type="ORF">OB236_12305</name>
</gene>
<evidence type="ECO:0000256" key="2">
    <source>
        <dbReference type="ARBA" id="ARBA00022803"/>
    </source>
</evidence>
<dbReference type="EMBL" id="JAOQIO010000036">
    <property type="protein sequence ID" value="MCU6792901.1"/>
    <property type="molecule type" value="Genomic_DNA"/>
</dbReference>
<dbReference type="Gene3D" id="1.25.40.10">
    <property type="entry name" value="Tetratricopeptide repeat domain"/>
    <property type="match status" value="2"/>
</dbReference>
<dbReference type="Pfam" id="PF13432">
    <property type="entry name" value="TPR_16"/>
    <property type="match status" value="2"/>
</dbReference>